<dbReference type="Gene3D" id="3.40.30.10">
    <property type="entry name" value="Glutaredoxin"/>
    <property type="match status" value="1"/>
</dbReference>
<dbReference type="RefSeq" id="WP_197698460.1">
    <property type="nucleotide sequence ID" value="NZ_LT607411.1"/>
</dbReference>
<dbReference type="GO" id="GO:0016491">
    <property type="term" value="F:oxidoreductase activity"/>
    <property type="evidence" value="ECO:0007669"/>
    <property type="project" value="InterPro"/>
</dbReference>
<evidence type="ECO:0000256" key="1">
    <source>
        <dbReference type="PIRNR" id="PIRNR006386"/>
    </source>
</evidence>
<keyword evidence="5" id="KW-1185">Reference proteome</keyword>
<accession>A0A1C4X5B6</accession>
<dbReference type="SUPFAM" id="SSF52833">
    <property type="entry name" value="Thioredoxin-like"/>
    <property type="match status" value="1"/>
</dbReference>
<feature type="domain" description="DSBA-like thioredoxin" evidence="3">
    <location>
        <begin position="7"/>
        <end position="200"/>
    </location>
</feature>
<dbReference type="EMBL" id="LT607411">
    <property type="protein sequence ID" value="SCF03634.1"/>
    <property type="molecule type" value="Genomic_DNA"/>
</dbReference>
<dbReference type="PANTHER" id="PTHR42943:SF2">
    <property type="entry name" value="GLUTATHIONE S-TRANSFERASE KAPPA 1"/>
    <property type="match status" value="1"/>
</dbReference>
<gene>
    <name evidence="4" type="ORF">GA0074695_3024</name>
</gene>
<dbReference type="PIRSF" id="PIRSF006386">
    <property type="entry name" value="HCCAis_GSTk"/>
    <property type="match status" value="1"/>
</dbReference>
<sequence length="239" mass="26671">MTGRPRVYFSFQSPFSWMALRQLEERVPDFADLFEYVPFWAPDARTQAGLDARGADFHYTAMSKAKHLYILHDTKRLAAGFGYRLVWPVDVAPWWEPSALGWLRARELGCERQFYRVVTETRWDRGENISDPAVLRAACDAAGLPAAELMAAVDDDRIRELGVDALVSAHRDEVFGIPLFIVDRQRYWGVDRIADVEAAVRALRGTDPAVGSTDLLESLPVAALATVGSFDHDEPGGCG</sequence>
<evidence type="ECO:0000313" key="5">
    <source>
        <dbReference type="Proteomes" id="UP000198242"/>
    </source>
</evidence>
<keyword evidence="1 4" id="KW-0413">Isomerase</keyword>
<name>A0A1C4X5B6_MICVI</name>
<dbReference type="Proteomes" id="UP000198242">
    <property type="component" value="Chromosome I"/>
</dbReference>
<dbReference type="Pfam" id="PF01323">
    <property type="entry name" value="DSBA"/>
    <property type="match status" value="1"/>
</dbReference>
<dbReference type="GO" id="GO:0018845">
    <property type="term" value="F:2-hydroxychromene-2-carboxylate isomerase activity"/>
    <property type="evidence" value="ECO:0007669"/>
    <property type="project" value="UniProtKB-UniRule"/>
</dbReference>
<protein>
    <recommendedName>
        <fullName evidence="1">2-hydroxychromene-2-carboxylate isomerase</fullName>
        <ecNumber evidence="1">5.99.1.4</ecNumber>
    </recommendedName>
</protein>
<reference evidence="5" key="1">
    <citation type="submission" date="2016-06" db="EMBL/GenBank/DDBJ databases">
        <authorList>
            <person name="Varghese N."/>
            <person name="Submissions Spin"/>
        </authorList>
    </citation>
    <scope>NUCLEOTIDE SEQUENCE [LARGE SCALE GENOMIC DNA]</scope>
    <source>
        <strain evidence="5">DSM 43909</strain>
    </source>
</reference>
<proteinExistence type="inferred from homology"/>
<evidence type="ECO:0000313" key="4">
    <source>
        <dbReference type="EMBL" id="SCF03634.1"/>
    </source>
</evidence>
<dbReference type="EC" id="5.99.1.4" evidence="1"/>
<evidence type="ECO:0000256" key="2">
    <source>
        <dbReference type="PIRSR" id="PIRSR006386-1"/>
    </source>
</evidence>
<evidence type="ECO:0000259" key="3">
    <source>
        <dbReference type="Pfam" id="PF01323"/>
    </source>
</evidence>
<comment type="catalytic activity">
    <reaction evidence="1">
        <text>2-hydroxychromene-2-carboxylate = (3E)-4-(2-hydroxyphenyl)-2-oxobut-3-enoate</text>
        <dbReference type="Rhea" id="RHEA:27401"/>
        <dbReference type="ChEBI" id="CHEBI:59350"/>
        <dbReference type="ChEBI" id="CHEBI:59353"/>
        <dbReference type="EC" id="5.99.1.4"/>
    </reaction>
</comment>
<dbReference type="InterPro" id="IPR001853">
    <property type="entry name" value="DSBA-like_thioredoxin_dom"/>
</dbReference>
<dbReference type="InterPro" id="IPR051924">
    <property type="entry name" value="GST_Kappa/NadH"/>
</dbReference>
<dbReference type="InterPro" id="IPR036249">
    <property type="entry name" value="Thioredoxin-like_sf"/>
</dbReference>
<dbReference type="PANTHER" id="PTHR42943">
    <property type="entry name" value="GLUTATHIONE S-TRANSFERASE KAPPA"/>
    <property type="match status" value="1"/>
</dbReference>
<organism evidence="4 5">
    <name type="scientific">Micromonospora viridifaciens</name>
    <dbReference type="NCBI Taxonomy" id="1881"/>
    <lineage>
        <taxon>Bacteria</taxon>
        <taxon>Bacillati</taxon>
        <taxon>Actinomycetota</taxon>
        <taxon>Actinomycetes</taxon>
        <taxon>Micromonosporales</taxon>
        <taxon>Micromonosporaceae</taxon>
        <taxon>Micromonospora</taxon>
    </lineage>
</organism>
<comment type="similarity">
    <text evidence="1">Belongs to the GST superfamily. NadH family.</text>
</comment>
<dbReference type="AlphaFoldDB" id="A0A1C4X5B6"/>
<feature type="active site" description="Nucleophile" evidence="2">
    <location>
        <position position="13"/>
    </location>
</feature>
<dbReference type="InterPro" id="IPR014440">
    <property type="entry name" value="HCCAis_GSTk"/>
</dbReference>